<proteinExistence type="predicted"/>
<keyword evidence="3" id="KW-1185">Reference proteome</keyword>
<keyword evidence="1" id="KW-0812">Transmembrane</keyword>
<dbReference type="EMBL" id="KQ964450">
    <property type="protein sequence ID" value="KXN72613.1"/>
    <property type="molecule type" value="Genomic_DNA"/>
</dbReference>
<sequence length="311" mass="34657">MELNSILDLLSVIISIISVLINLIFITLIQAKLPKWKSKDVVFLSLSAGSIVLNFSYLTYAIFKGYSHHAENYVNADICRFSGLMNISGFGIILFSIGFLIFGSLLELVKSKSFNLKFYIIGVSTIAILFLAGSGACAGLGLFEEMPSKLYCSIMLNSESKSINDKLSNILVIVVYSFGLLIYPLSLISIWLFSRSSKANFGINPNNFESQTKLNVKLSESKASASSSNFMNYYKCKTQLLGYFTIYTLILLPSIFIVGVKLREIITNQEVTFTIDVISQALLILLTVLIPIVLTITEVDYKFNIFCYNKN</sequence>
<gene>
    <name evidence="2" type="ORF">CONCODRAFT_68898</name>
</gene>
<feature type="transmembrane region" description="Helical" evidence="1">
    <location>
        <begin position="83"/>
        <end position="106"/>
    </location>
</feature>
<keyword evidence="1" id="KW-0472">Membrane</keyword>
<feature type="transmembrane region" description="Helical" evidence="1">
    <location>
        <begin position="170"/>
        <end position="193"/>
    </location>
</feature>
<keyword evidence="1" id="KW-1133">Transmembrane helix</keyword>
<feature type="transmembrane region" description="Helical" evidence="1">
    <location>
        <begin position="118"/>
        <end position="143"/>
    </location>
</feature>
<evidence type="ECO:0000313" key="2">
    <source>
        <dbReference type="EMBL" id="KXN72613.1"/>
    </source>
</evidence>
<organism evidence="2 3">
    <name type="scientific">Conidiobolus coronatus (strain ATCC 28846 / CBS 209.66 / NRRL 28638)</name>
    <name type="common">Delacroixia coronata</name>
    <dbReference type="NCBI Taxonomy" id="796925"/>
    <lineage>
        <taxon>Eukaryota</taxon>
        <taxon>Fungi</taxon>
        <taxon>Fungi incertae sedis</taxon>
        <taxon>Zoopagomycota</taxon>
        <taxon>Entomophthoromycotina</taxon>
        <taxon>Entomophthoromycetes</taxon>
        <taxon>Entomophthorales</taxon>
        <taxon>Ancylistaceae</taxon>
        <taxon>Conidiobolus</taxon>
    </lineage>
</organism>
<evidence type="ECO:0000256" key="1">
    <source>
        <dbReference type="SAM" id="Phobius"/>
    </source>
</evidence>
<feature type="transmembrane region" description="Helical" evidence="1">
    <location>
        <begin position="278"/>
        <end position="296"/>
    </location>
</feature>
<dbReference type="AlphaFoldDB" id="A0A137PCA6"/>
<evidence type="ECO:0000313" key="3">
    <source>
        <dbReference type="Proteomes" id="UP000070444"/>
    </source>
</evidence>
<feature type="transmembrane region" description="Helical" evidence="1">
    <location>
        <begin position="240"/>
        <end position="258"/>
    </location>
</feature>
<protein>
    <submittedName>
        <fullName evidence="2">Uncharacterized protein</fullName>
    </submittedName>
</protein>
<reference evidence="2 3" key="1">
    <citation type="journal article" date="2015" name="Genome Biol. Evol.">
        <title>Phylogenomic analyses indicate that early fungi evolved digesting cell walls of algal ancestors of land plants.</title>
        <authorList>
            <person name="Chang Y."/>
            <person name="Wang S."/>
            <person name="Sekimoto S."/>
            <person name="Aerts A.L."/>
            <person name="Choi C."/>
            <person name="Clum A."/>
            <person name="LaButti K.M."/>
            <person name="Lindquist E.A."/>
            <person name="Yee Ngan C."/>
            <person name="Ohm R.A."/>
            <person name="Salamov A.A."/>
            <person name="Grigoriev I.V."/>
            <person name="Spatafora J.W."/>
            <person name="Berbee M.L."/>
        </authorList>
    </citation>
    <scope>NUCLEOTIDE SEQUENCE [LARGE SCALE GENOMIC DNA]</scope>
    <source>
        <strain evidence="2 3">NRRL 28638</strain>
    </source>
</reference>
<accession>A0A137PCA6</accession>
<name>A0A137PCA6_CONC2</name>
<feature type="transmembrane region" description="Helical" evidence="1">
    <location>
        <begin position="41"/>
        <end position="63"/>
    </location>
</feature>
<dbReference type="Proteomes" id="UP000070444">
    <property type="component" value="Unassembled WGS sequence"/>
</dbReference>
<feature type="transmembrane region" description="Helical" evidence="1">
    <location>
        <begin position="6"/>
        <end position="29"/>
    </location>
</feature>